<dbReference type="Proteomes" id="UP000499080">
    <property type="component" value="Unassembled WGS sequence"/>
</dbReference>
<feature type="compositionally biased region" description="Polar residues" evidence="1">
    <location>
        <begin position="26"/>
        <end position="40"/>
    </location>
</feature>
<feature type="region of interest" description="Disordered" evidence="1">
    <location>
        <begin position="1"/>
        <end position="54"/>
    </location>
</feature>
<evidence type="ECO:0000256" key="1">
    <source>
        <dbReference type="SAM" id="MobiDB-lite"/>
    </source>
</evidence>
<reference evidence="2 3" key="1">
    <citation type="journal article" date="2019" name="Sci. Rep.">
        <title>Orb-weaving spider Araneus ventricosus genome elucidates the spidroin gene catalogue.</title>
        <authorList>
            <person name="Kono N."/>
            <person name="Nakamura H."/>
            <person name="Ohtoshi R."/>
            <person name="Moran D.A.P."/>
            <person name="Shinohara A."/>
            <person name="Yoshida Y."/>
            <person name="Fujiwara M."/>
            <person name="Mori M."/>
            <person name="Tomita M."/>
            <person name="Arakawa K."/>
        </authorList>
    </citation>
    <scope>NUCLEOTIDE SEQUENCE [LARGE SCALE GENOMIC DNA]</scope>
</reference>
<dbReference type="AlphaFoldDB" id="A0A4Y2FKV5"/>
<organism evidence="2 3">
    <name type="scientific">Araneus ventricosus</name>
    <name type="common">Orbweaver spider</name>
    <name type="synonym">Epeira ventricosa</name>
    <dbReference type="NCBI Taxonomy" id="182803"/>
    <lineage>
        <taxon>Eukaryota</taxon>
        <taxon>Metazoa</taxon>
        <taxon>Ecdysozoa</taxon>
        <taxon>Arthropoda</taxon>
        <taxon>Chelicerata</taxon>
        <taxon>Arachnida</taxon>
        <taxon>Araneae</taxon>
        <taxon>Araneomorphae</taxon>
        <taxon>Entelegynae</taxon>
        <taxon>Araneoidea</taxon>
        <taxon>Araneidae</taxon>
        <taxon>Araneus</taxon>
    </lineage>
</organism>
<feature type="compositionally biased region" description="Basic and acidic residues" evidence="1">
    <location>
        <begin position="1"/>
        <end position="10"/>
    </location>
</feature>
<evidence type="ECO:0000313" key="2">
    <source>
        <dbReference type="EMBL" id="GBM41861.1"/>
    </source>
</evidence>
<evidence type="ECO:0000313" key="3">
    <source>
        <dbReference type="Proteomes" id="UP000499080"/>
    </source>
</evidence>
<name>A0A4Y2FKV5_ARAVE</name>
<dbReference type="EMBL" id="BGPR01250944">
    <property type="protein sequence ID" value="GBM41861.1"/>
    <property type="molecule type" value="Genomic_DNA"/>
</dbReference>
<proteinExistence type="predicted"/>
<protein>
    <submittedName>
        <fullName evidence="2">Uncharacterized protein</fullName>
    </submittedName>
</protein>
<accession>A0A4Y2FKV5</accession>
<keyword evidence="3" id="KW-1185">Reference proteome</keyword>
<sequence length="92" mass="10620">MLRSRFREGRAPGSKTDSTEYESKKSASSTNVEGRTSSRWSAGKVSASKRKSSRFENRFHRRCFRIELQRRSRSKAITVDQHALRHPSAHLI</sequence>
<gene>
    <name evidence="2" type="ORF">AVEN_223947_1</name>
</gene>
<comment type="caution">
    <text evidence="2">The sequence shown here is derived from an EMBL/GenBank/DDBJ whole genome shotgun (WGS) entry which is preliminary data.</text>
</comment>